<dbReference type="PANTHER" id="PTHR10625:SF10">
    <property type="entry name" value="HISTONE DEACETYLASE HDAC1"/>
    <property type="match status" value="1"/>
</dbReference>
<dbReference type="PANTHER" id="PTHR10625">
    <property type="entry name" value="HISTONE DEACETYLASE HDAC1-RELATED"/>
    <property type="match status" value="1"/>
</dbReference>
<dbReference type="OrthoDB" id="9808367at2"/>
<evidence type="ECO:0000259" key="6">
    <source>
        <dbReference type="Pfam" id="PF00850"/>
    </source>
</evidence>
<reference evidence="7 8" key="1">
    <citation type="submission" date="2018-03" db="EMBL/GenBank/DDBJ databases">
        <title>Genomic Encyclopedia of Archaeal and Bacterial Type Strains, Phase II (KMG-II): from individual species to whole genera.</title>
        <authorList>
            <person name="Goeker M."/>
        </authorList>
    </citation>
    <scope>NUCLEOTIDE SEQUENCE [LARGE SCALE GENOMIC DNA]</scope>
    <source>
        <strain evidence="7 8">DSM 45211</strain>
    </source>
</reference>
<dbReference type="InterPro" id="IPR000286">
    <property type="entry name" value="HDACs"/>
</dbReference>
<evidence type="ECO:0000256" key="1">
    <source>
        <dbReference type="ARBA" id="ARBA00005101"/>
    </source>
</evidence>
<keyword evidence="4" id="KW-0006">Acetoin catabolism</keyword>
<evidence type="ECO:0000256" key="3">
    <source>
        <dbReference type="ARBA" id="ARBA00020218"/>
    </source>
</evidence>
<evidence type="ECO:0000256" key="2">
    <source>
        <dbReference type="ARBA" id="ARBA00005947"/>
    </source>
</evidence>
<dbReference type="PRINTS" id="PR01272">
    <property type="entry name" value="ACUCPROTEIN"/>
</dbReference>
<name>A0A2P8DJX0_9ACTN</name>
<dbReference type="InterPro" id="IPR003085">
    <property type="entry name" value="AcuC"/>
</dbReference>
<comment type="caution">
    <text evidence="7">The sequence shown here is derived from an EMBL/GenBank/DDBJ whole genome shotgun (WGS) entry which is preliminary data.</text>
</comment>
<dbReference type="RefSeq" id="WP_106539348.1">
    <property type="nucleotide sequence ID" value="NZ_ML142904.1"/>
</dbReference>
<proteinExistence type="inferred from homology"/>
<dbReference type="SUPFAM" id="SSF52768">
    <property type="entry name" value="Arginase/deacetylase"/>
    <property type="match status" value="1"/>
</dbReference>
<dbReference type="GO" id="GO:0040029">
    <property type="term" value="P:epigenetic regulation of gene expression"/>
    <property type="evidence" value="ECO:0007669"/>
    <property type="project" value="TreeGrafter"/>
</dbReference>
<dbReference type="Pfam" id="PF00850">
    <property type="entry name" value="Hist_deacetyl"/>
    <property type="match status" value="1"/>
</dbReference>
<dbReference type="CDD" id="cd09994">
    <property type="entry name" value="HDAC_AcuC_like"/>
    <property type="match status" value="1"/>
</dbReference>
<evidence type="ECO:0000256" key="4">
    <source>
        <dbReference type="ARBA" id="ARBA00022627"/>
    </source>
</evidence>
<accession>A0A2P8DJX0</accession>
<dbReference type="InterPro" id="IPR037138">
    <property type="entry name" value="His_deacetylse_dom_sf"/>
</dbReference>
<dbReference type="UniPathway" id="UPA00040"/>
<evidence type="ECO:0000256" key="5">
    <source>
        <dbReference type="SAM" id="MobiDB-lite"/>
    </source>
</evidence>
<dbReference type="Gene3D" id="3.40.800.20">
    <property type="entry name" value="Histone deacetylase domain"/>
    <property type="match status" value="1"/>
</dbReference>
<dbReference type="InterPro" id="IPR023696">
    <property type="entry name" value="Ureohydrolase_dom_sf"/>
</dbReference>
<feature type="domain" description="Histone deacetylase" evidence="6">
    <location>
        <begin position="25"/>
        <end position="321"/>
    </location>
</feature>
<comment type="similarity">
    <text evidence="2">Belongs to the histone deacetylase family.</text>
</comment>
<comment type="pathway">
    <text evidence="1">Ketone degradation; acetoin degradation.</text>
</comment>
<dbReference type="Proteomes" id="UP000243528">
    <property type="component" value="Unassembled WGS sequence"/>
</dbReference>
<dbReference type="AlphaFoldDB" id="A0A2P8DJX0"/>
<sequence length="396" mass="41766">MNEPRCAAHIAWDDALTGYDFGRGHPMSPVRLDLTIRLARAMGVLDRPDVRVVAPKMADDAALTSVHTAEYVAAVRAAGADPATVDLEHGLGTDDDPCFTGMHEASAGIVGGTVEAARAVWDGRALHGVNVAGGLHHAMADHAAGFCVYNDVAVGIRALLDAGAERVAYVDVDVHHGDGVQAAFYDDPRVLTVSLHESPRTLFPGTGTPNETGAPSAEGSAVNVALPPGTNDVGWLRAFHAVVPPLLRSWKPQILVTQHGCDGHLDDPLAHLALTVDGQRASYVALHELAHELCDGRWVATGGGGYAVLDVVPRAWTHLLAIAAEAPIAPETDIPQSWRDHVGAVYGRGAQLRMTDGAAPEATDWNDGYDPAEWLDQAVLATRNAVFPLHGLDPGH</sequence>
<dbReference type="EMBL" id="PYGE01000022">
    <property type="protein sequence ID" value="PSK97517.1"/>
    <property type="molecule type" value="Genomic_DNA"/>
</dbReference>
<dbReference type="GO" id="GO:0004407">
    <property type="term" value="F:histone deacetylase activity"/>
    <property type="evidence" value="ECO:0007669"/>
    <property type="project" value="TreeGrafter"/>
</dbReference>
<keyword evidence="8" id="KW-1185">Reference proteome</keyword>
<dbReference type="PRINTS" id="PR01270">
    <property type="entry name" value="HDASUPER"/>
</dbReference>
<organism evidence="7 8">
    <name type="scientific">Haloactinopolyspora alba</name>
    <dbReference type="NCBI Taxonomy" id="648780"/>
    <lineage>
        <taxon>Bacteria</taxon>
        <taxon>Bacillati</taxon>
        <taxon>Actinomycetota</taxon>
        <taxon>Actinomycetes</taxon>
        <taxon>Jiangellales</taxon>
        <taxon>Jiangellaceae</taxon>
        <taxon>Haloactinopolyspora</taxon>
    </lineage>
</organism>
<gene>
    <name evidence="7" type="ORF">CLV30_1229</name>
</gene>
<feature type="region of interest" description="Disordered" evidence="5">
    <location>
        <begin position="201"/>
        <end position="220"/>
    </location>
</feature>
<evidence type="ECO:0000313" key="7">
    <source>
        <dbReference type="EMBL" id="PSK97517.1"/>
    </source>
</evidence>
<dbReference type="GO" id="GO:0045150">
    <property type="term" value="P:acetoin catabolic process"/>
    <property type="evidence" value="ECO:0007669"/>
    <property type="project" value="UniProtKB-UniPathway"/>
</dbReference>
<evidence type="ECO:0000313" key="8">
    <source>
        <dbReference type="Proteomes" id="UP000243528"/>
    </source>
</evidence>
<dbReference type="InterPro" id="IPR023801">
    <property type="entry name" value="His_deacetylse_dom"/>
</dbReference>
<protein>
    <recommendedName>
        <fullName evidence="3">Acetoin utilization protein AcuC</fullName>
    </recommendedName>
</protein>